<accession>A0A2P5VYF5</accession>
<reference evidence="1 2" key="1">
    <citation type="submission" date="2015-01" db="EMBL/GenBank/DDBJ databases">
        <title>Genome of allotetraploid Gossypium barbadense reveals genomic plasticity and fiber elongation in cotton evolution.</title>
        <authorList>
            <person name="Chen X."/>
            <person name="Liu X."/>
            <person name="Zhao B."/>
            <person name="Zheng H."/>
            <person name="Hu Y."/>
            <person name="Lu G."/>
            <person name="Yang C."/>
            <person name="Chen J."/>
            <person name="Shan C."/>
            <person name="Zhang L."/>
            <person name="Zhou Y."/>
            <person name="Wang L."/>
            <person name="Guo W."/>
            <person name="Bai Y."/>
            <person name="Ruan J."/>
            <person name="Shangguan X."/>
            <person name="Mao Y."/>
            <person name="Jiang J."/>
            <person name="Zhu Y."/>
            <person name="Lei J."/>
            <person name="Kang H."/>
            <person name="Chen S."/>
            <person name="He X."/>
            <person name="Wang R."/>
            <person name="Wang Y."/>
            <person name="Chen J."/>
            <person name="Wang L."/>
            <person name="Yu S."/>
            <person name="Wang B."/>
            <person name="Wei J."/>
            <person name="Song S."/>
            <person name="Lu X."/>
            <person name="Gao Z."/>
            <person name="Gu W."/>
            <person name="Deng X."/>
            <person name="Ma D."/>
            <person name="Wang S."/>
            <person name="Liang W."/>
            <person name="Fang L."/>
            <person name="Cai C."/>
            <person name="Zhu X."/>
            <person name="Zhou B."/>
            <person name="Zhang Y."/>
            <person name="Chen Z."/>
            <person name="Xu S."/>
            <person name="Zhu R."/>
            <person name="Wang S."/>
            <person name="Zhang T."/>
            <person name="Zhao G."/>
        </authorList>
    </citation>
    <scope>NUCLEOTIDE SEQUENCE [LARGE SCALE GENOMIC DNA]</scope>
    <source>
        <strain evidence="2">cv. Xinhai21</strain>
        <tissue evidence="1">Leaf</tissue>
    </source>
</reference>
<name>A0A2P5VYF5_GOSBA</name>
<gene>
    <name evidence="1" type="ORF">GOBAR_AA36841</name>
</gene>
<protein>
    <submittedName>
        <fullName evidence="1">Uncharacterized protein</fullName>
    </submittedName>
</protein>
<dbReference type="AlphaFoldDB" id="A0A2P5VYF5"/>
<evidence type="ECO:0000313" key="1">
    <source>
        <dbReference type="EMBL" id="PPR83871.1"/>
    </source>
</evidence>
<organism evidence="1 2">
    <name type="scientific">Gossypium barbadense</name>
    <name type="common">Sea Island cotton</name>
    <name type="synonym">Hibiscus barbadensis</name>
    <dbReference type="NCBI Taxonomy" id="3634"/>
    <lineage>
        <taxon>Eukaryota</taxon>
        <taxon>Viridiplantae</taxon>
        <taxon>Streptophyta</taxon>
        <taxon>Embryophyta</taxon>
        <taxon>Tracheophyta</taxon>
        <taxon>Spermatophyta</taxon>
        <taxon>Magnoliopsida</taxon>
        <taxon>eudicotyledons</taxon>
        <taxon>Gunneridae</taxon>
        <taxon>Pentapetalae</taxon>
        <taxon>rosids</taxon>
        <taxon>malvids</taxon>
        <taxon>Malvales</taxon>
        <taxon>Malvaceae</taxon>
        <taxon>Malvoideae</taxon>
        <taxon>Gossypium</taxon>
    </lineage>
</organism>
<proteinExistence type="predicted"/>
<sequence length="183" mass="20339">MSWTTSKPTTKHTLILVTPFIRADFCSRRLGVSARARLPLSALARHGRARERIWCLRGAGGMSRHVFPSSLCAVCASGFGPGGAEEGGWAATGRARTGRCRVDHCQPWSVRWWTFEGGANPAFFMSFRVTAGKRQLTRQHMFGGVPKQCCKNLWQRSLHDATVPDGQLNAINRTAQRRKQDNT</sequence>
<evidence type="ECO:0000313" key="2">
    <source>
        <dbReference type="Proteomes" id="UP000239757"/>
    </source>
</evidence>
<dbReference type="Proteomes" id="UP000239757">
    <property type="component" value="Unassembled WGS sequence"/>
</dbReference>
<dbReference type="EMBL" id="KZ670126">
    <property type="protein sequence ID" value="PPR83871.1"/>
    <property type="molecule type" value="Genomic_DNA"/>
</dbReference>